<organism evidence="2 3">
    <name type="scientific">Takifugu flavidus</name>
    <name type="common">sansaifugu</name>
    <dbReference type="NCBI Taxonomy" id="433684"/>
    <lineage>
        <taxon>Eukaryota</taxon>
        <taxon>Metazoa</taxon>
        <taxon>Chordata</taxon>
        <taxon>Craniata</taxon>
        <taxon>Vertebrata</taxon>
        <taxon>Euteleostomi</taxon>
        <taxon>Actinopterygii</taxon>
        <taxon>Neopterygii</taxon>
        <taxon>Teleostei</taxon>
        <taxon>Neoteleostei</taxon>
        <taxon>Acanthomorphata</taxon>
        <taxon>Eupercaria</taxon>
        <taxon>Tetraodontiformes</taxon>
        <taxon>Tetradontoidea</taxon>
        <taxon>Tetraodontidae</taxon>
        <taxon>Takifugu</taxon>
    </lineage>
</organism>
<dbReference type="Proteomes" id="UP000324091">
    <property type="component" value="Chromosome 12"/>
</dbReference>
<name>A0A5C6PE35_9TELE</name>
<dbReference type="AlphaFoldDB" id="A0A5C6PE35"/>
<feature type="compositionally biased region" description="Basic and acidic residues" evidence="1">
    <location>
        <begin position="47"/>
        <end position="71"/>
    </location>
</feature>
<keyword evidence="3" id="KW-1185">Reference proteome</keyword>
<feature type="region of interest" description="Disordered" evidence="1">
    <location>
        <begin position="1"/>
        <end position="158"/>
    </location>
</feature>
<proteinExistence type="predicted"/>
<accession>A0A5C6PE35</accession>
<feature type="compositionally biased region" description="Polar residues" evidence="1">
    <location>
        <begin position="112"/>
        <end position="126"/>
    </location>
</feature>
<gene>
    <name evidence="2" type="ORF">D4764_12G0010450</name>
</gene>
<evidence type="ECO:0000313" key="2">
    <source>
        <dbReference type="EMBL" id="TWW77655.1"/>
    </source>
</evidence>
<evidence type="ECO:0000313" key="3">
    <source>
        <dbReference type="Proteomes" id="UP000324091"/>
    </source>
</evidence>
<evidence type="ECO:0000256" key="1">
    <source>
        <dbReference type="SAM" id="MobiDB-lite"/>
    </source>
</evidence>
<feature type="compositionally biased region" description="Basic and acidic residues" evidence="1">
    <location>
        <begin position="127"/>
        <end position="144"/>
    </location>
</feature>
<sequence length="158" mass="17625">MAWRPADQPTRPSAQLRARARRDREAAQTTRGRHGPNRGGGGASRSAGDHPGYHRDLQTERLAGEMVERTAPRTAETVQDMEDVGVDESSLSVPTKRKSKDTKVDIDKAKKLSTTEYHTHSSPHTRIPQDTHSLDDTHSPEDTRTPQNAHRPQDTHNL</sequence>
<comment type="caution">
    <text evidence="2">The sequence shown here is derived from an EMBL/GenBank/DDBJ whole genome shotgun (WGS) entry which is preliminary data.</text>
</comment>
<dbReference type="EMBL" id="RHFK02000004">
    <property type="protein sequence ID" value="TWW77655.1"/>
    <property type="molecule type" value="Genomic_DNA"/>
</dbReference>
<reference evidence="2 3" key="1">
    <citation type="submission" date="2019-04" db="EMBL/GenBank/DDBJ databases">
        <title>Chromosome genome assembly for Takifugu flavidus.</title>
        <authorList>
            <person name="Xiao S."/>
        </authorList>
    </citation>
    <scope>NUCLEOTIDE SEQUENCE [LARGE SCALE GENOMIC DNA]</scope>
    <source>
        <strain evidence="2">HTHZ2018</strain>
        <tissue evidence="2">Muscle</tissue>
    </source>
</reference>
<feature type="compositionally biased region" description="Basic and acidic residues" evidence="1">
    <location>
        <begin position="101"/>
        <end position="110"/>
    </location>
</feature>
<protein>
    <submittedName>
        <fullName evidence="2">Uncharacterized protein</fullName>
    </submittedName>
</protein>